<keyword evidence="2" id="KW-0732">Signal</keyword>
<feature type="chain" id="PRO_5004955307" description="DUF4185 domain-containing protein" evidence="2">
    <location>
        <begin position="34"/>
        <end position="423"/>
    </location>
</feature>
<dbReference type="OrthoDB" id="284233at2"/>
<feature type="compositionally biased region" description="Low complexity" evidence="1">
    <location>
        <begin position="55"/>
        <end position="70"/>
    </location>
</feature>
<organism evidence="4 5">
    <name type="scientific">Corynebacterium glyciniphilum AJ 3170</name>
    <dbReference type="NCBI Taxonomy" id="1404245"/>
    <lineage>
        <taxon>Bacteria</taxon>
        <taxon>Bacillati</taxon>
        <taxon>Actinomycetota</taxon>
        <taxon>Actinomycetes</taxon>
        <taxon>Mycobacteriales</taxon>
        <taxon>Corynebacteriaceae</taxon>
        <taxon>Corynebacterium</taxon>
    </lineage>
</organism>
<name>X5EAA4_9CORY</name>
<evidence type="ECO:0000259" key="3">
    <source>
        <dbReference type="Pfam" id="PF13810"/>
    </source>
</evidence>
<dbReference type="eggNOG" id="COG4409">
    <property type="taxonomic scope" value="Bacteria"/>
</dbReference>
<gene>
    <name evidence="4" type="ORF">CGLY_09350</name>
</gene>
<dbReference type="RefSeq" id="WP_052539971.1">
    <property type="nucleotide sequence ID" value="NZ_CP006842.1"/>
</dbReference>
<evidence type="ECO:0000256" key="2">
    <source>
        <dbReference type="SAM" id="SignalP"/>
    </source>
</evidence>
<feature type="domain" description="DUF4185" evidence="3">
    <location>
        <begin position="98"/>
        <end position="415"/>
    </location>
</feature>
<dbReference type="Proteomes" id="UP000023703">
    <property type="component" value="Chromosome"/>
</dbReference>
<dbReference type="Pfam" id="PF13810">
    <property type="entry name" value="DUF4185"/>
    <property type="match status" value="1"/>
</dbReference>
<sequence length="423" mass="44979">MYSSSLRRVTTVTLTAAVTAATVTVLGTGSAGAAPCDTYSPNLIDRASALLSSGSGSSGSSGSSSASGSLTSWAGDTPWDLPNVSGPTEAMYMVTGPNSPDETQRLGLASTDLGFMWDAGEGRTLLAFGDSFGCDSGLSGWHSNALFSSHDTDPSDGLYLDGTVNGERSGEFLPVSLKEPGVEHTKIPTSGIEVNGDQYVDFMSVKSWGNAGQWTTNYAQTVKSTDGGKEFRPVDVSTRASSRASGDDRIAGVTGDSAVVDNFQMTALTKHTEDGTEYIYAYGTPSGRDGSARLARIAENDFPDWSAADYWDGEGWSDRFSDAAIVLDGRVSELSVQFNEDRGRWLAMYESTEGIVLREATSPTGPWSSRKTVVSRLQVPDAYGSFMLPTQDPADPSTLYFVMTTWSGYNTAMMRTDLDRVLG</sequence>
<reference evidence="4 5" key="1">
    <citation type="journal article" date="2015" name="Int. J. Syst. Evol. Microbiol.">
        <title>Revisiting Corynebacterium glyciniphilum (ex Kubota et al., 1972) sp. nov., nom. rev., isolated from putrefied banana.</title>
        <authorList>
            <person name="Al-Dilaimi A."/>
            <person name="Bednarz H."/>
            <person name="Lomker A."/>
            <person name="Niehaus K."/>
            <person name="Kalinowski J."/>
            <person name="Ruckert C."/>
        </authorList>
    </citation>
    <scope>NUCLEOTIDE SEQUENCE [LARGE SCALE GENOMIC DNA]</scope>
    <source>
        <strain evidence="4">AJ 3170</strain>
    </source>
</reference>
<feature type="signal peptide" evidence="2">
    <location>
        <begin position="1"/>
        <end position="33"/>
    </location>
</feature>
<proteinExistence type="predicted"/>
<dbReference type="KEGG" id="cgy:CGLY_09350"/>
<accession>X5EAA4</accession>
<dbReference type="InterPro" id="IPR025442">
    <property type="entry name" value="DUF4185"/>
</dbReference>
<dbReference type="AlphaFoldDB" id="X5EAA4"/>
<evidence type="ECO:0000313" key="5">
    <source>
        <dbReference type="Proteomes" id="UP000023703"/>
    </source>
</evidence>
<dbReference type="HOGENOM" id="CLU_027566_0_0_11"/>
<evidence type="ECO:0000256" key="1">
    <source>
        <dbReference type="SAM" id="MobiDB-lite"/>
    </source>
</evidence>
<evidence type="ECO:0000313" key="4">
    <source>
        <dbReference type="EMBL" id="AHW64315.1"/>
    </source>
</evidence>
<feature type="region of interest" description="Disordered" evidence="1">
    <location>
        <begin position="55"/>
        <end position="88"/>
    </location>
</feature>
<keyword evidence="5" id="KW-1185">Reference proteome</keyword>
<dbReference type="STRING" id="1404245.CGLY_09350"/>
<dbReference type="EMBL" id="CP006842">
    <property type="protein sequence ID" value="AHW64315.1"/>
    <property type="molecule type" value="Genomic_DNA"/>
</dbReference>
<protein>
    <recommendedName>
        <fullName evidence="3">DUF4185 domain-containing protein</fullName>
    </recommendedName>
</protein>